<accession>T1IR84</accession>
<dbReference type="PANTHER" id="PTHR15722:SF7">
    <property type="entry name" value="INTRAFLAGELLAR TRANSPORT PROTEIN 140 HOMOLOG"/>
    <property type="match status" value="1"/>
</dbReference>
<keyword evidence="4" id="KW-0802">TPR repeat</keyword>
<dbReference type="InterPro" id="IPR015943">
    <property type="entry name" value="WD40/YVTN_repeat-like_dom_sf"/>
</dbReference>
<dbReference type="OMA" id="YAQFMES"/>
<keyword evidence="13" id="KW-1185">Reference proteome</keyword>
<evidence type="ECO:0000259" key="10">
    <source>
        <dbReference type="Pfam" id="PF24760"/>
    </source>
</evidence>
<evidence type="ECO:0000313" key="13">
    <source>
        <dbReference type="Proteomes" id="UP000014500"/>
    </source>
</evidence>
<dbReference type="InterPro" id="IPR056155">
    <property type="entry name" value="Beta-prop_IFT140_2nd"/>
</dbReference>
<feature type="domain" description="IF140/IFT172/WDR19 TPR" evidence="11">
    <location>
        <begin position="799"/>
        <end position="1283"/>
    </location>
</feature>
<organism evidence="12 13">
    <name type="scientific">Strigamia maritima</name>
    <name type="common">European centipede</name>
    <name type="synonym">Geophilus maritimus</name>
    <dbReference type="NCBI Taxonomy" id="126957"/>
    <lineage>
        <taxon>Eukaryota</taxon>
        <taxon>Metazoa</taxon>
        <taxon>Ecdysozoa</taxon>
        <taxon>Arthropoda</taxon>
        <taxon>Myriapoda</taxon>
        <taxon>Chilopoda</taxon>
        <taxon>Pleurostigmophora</taxon>
        <taxon>Geophilomorpha</taxon>
        <taxon>Linotaeniidae</taxon>
        <taxon>Strigamia</taxon>
    </lineage>
</organism>
<keyword evidence="2 7" id="KW-0853">WD repeat</keyword>
<evidence type="ECO:0000259" key="9">
    <source>
        <dbReference type="Pfam" id="PF23385"/>
    </source>
</evidence>
<dbReference type="GO" id="GO:0036064">
    <property type="term" value="C:ciliary basal body"/>
    <property type="evidence" value="ECO:0007669"/>
    <property type="project" value="TreeGrafter"/>
</dbReference>
<feature type="domain" description="IFT140 second beta-propeller" evidence="9">
    <location>
        <begin position="422"/>
        <end position="741"/>
    </location>
</feature>
<dbReference type="InterPro" id="IPR056168">
    <property type="entry name" value="TPR_IF140/IFT172/WDR19"/>
</dbReference>
<dbReference type="Proteomes" id="UP000014500">
    <property type="component" value="Unassembled WGS sequence"/>
</dbReference>
<dbReference type="GO" id="GO:0035721">
    <property type="term" value="P:intraciliary retrograde transport"/>
    <property type="evidence" value="ECO:0007669"/>
    <property type="project" value="TreeGrafter"/>
</dbReference>
<dbReference type="GO" id="GO:0005930">
    <property type="term" value="C:axoneme"/>
    <property type="evidence" value="ECO:0007669"/>
    <property type="project" value="TreeGrafter"/>
</dbReference>
<name>T1IR84_STRMM</name>
<evidence type="ECO:0000259" key="11">
    <source>
        <dbReference type="Pfam" id="PF24762"/>
    </source>
</evidence>
<feature type="domain" description="IF140 C-terminal TPR" evidence="10">
    <location>
        <begin position="1291"/>
        <end position="1413"/>
    </location>
</feature>
<dbReference type="Pfam" id="PF23385">
    <property type="entry name" value="Beta-prop_IFT140_2nd"/>
    <property type="match status" value="1"/>
</dbReference>
<feature type="repeat" description="WD" evidence="7">
    <location>
        <begin position="100"/>
        <end position="141"/>
    </location>
</feature>
<dbReference type="PROSITE" id="PS50082">
    <property type="entry name" value="WD_REPEATS_2"/>
    <property type="match status" value="1"/>
</dbReference>
<reference evidence="12" key="2">
    <citation type="submission" date="2015-02" db="UniProtKB">
        <authorList>
            <consortium name="EnsemblMetazoa"/>
        </authorList>
    </citation>
    <scope>IDENTIFICATION</scope>
</reference>
<keyword evidence="3" id="KW-0677">Repeat</keyword>
<evidence type="ECO:0000256" key="6">
    <source>
        <dbReference type="ARBA" id="ARBA00023273"/>
    </source>
</evidence>
<comment type="subcellular location">
    <subcellularLocation>
        <location evidence="1">Cell projection</location>
        <location evidence="1">Cilium</location>
    </subcellularLocation>
</comment>
<sequence length="1485" mass="167439">MAVYFENRVETGSTSAIHTNLCWHKLHPLLAIASYAEDLGGYVSLYNEEGQKLEADILSQSTSQVTCLVWHPLNKHLIIAWESGDIVVWNQEKKTCIQPDDMHKAPIVLIEFSAQGSRFISADTSGSVMCWNIDRNGQLSVIFHHELKDVLVQVSFRTVTQPLKSVDIAGLARAAVAGDEIALDLFSSWNLPSSKSKKLTITGGERKENLEYFAASTSGIIYYVNTNGSTTDVCQLDVGIKKLMFHEDRDLMVVITENLILYQFQVSPDGDLEEVSKVKLIGKTSEVITEWAGPGILAVSTGENLIRIWDIDMTDNYVLMLEGSHFTDSQEVITSISFSTHKNTLCAGTSRGTVVLWKYLGDGSPTWRKESEKAWQLQSPTTVQAAIKHVAFGSDRSYLAVNTVREVYILSEQVLCAHYRDGLSAVQTSPTQLSIDLFATDQRINFRADIQVRGVYVTMDHLAVWDGKKVAVYEISTDSAKMIAVGSFGVATRLIAMYENNVYTGEESKIYVRTYQGTIKQTLAFMEDEGNTTCMQINGTFLLVGTSLGLIKMWDISRREAKLHVNPKSFSSIIPDLNSIICASCNSTGTKISLSVTQQKNNSIDPKLYIWIPETDTVQYFDFSLGISDIDDESGLLLAKDGDLTALERNRLEIAKDIKGRFPIGHFWDPEESRQLVCQASKPFPGNEFIQLPFANEYWQSMTVSILVTSEAGILIQEATSFENSKTKLLGINIPHYYLLCRPDTSIESSDTKTIEKTPKSKLSGLVAQFSLRDFMGLEDADKKTRQAMIDFSYFLTVGNLDEAFKAIKAIKSGSVWENMAKMCVKTKRLDVASVCLGNMGHARGAKALREAANEPELDARVAYLALHLGMVDAAEKLLSSCKRYDLLNRVYQDSGQWTKALEVANKHDRIHSRCTYYNYAKYLEAAGDIGGAIPNYEKSDTHRFEVPRMLFEEPHGLEEYISRNKDKSLQRWWAQYMESTGEMEIALQYYEQAQDYLSLVRVYCYCNNLEKAAEIANDTGDKAACYHLGRQYENHDDIKEAVHFYTRAQAYSNAVRLCKEHGLEDQLLNLGLMGNSEEMLDVAKFYENKPGHEANAIMLYHKAGLVGRAVELAFQTNQYSVLHQIASELTEKTDPQLVHRVAQFFVNNSQFDRAVDLLAVAKRYVEALDLCVEHNISINEELAEKLTPVKGEADEELRMRVLEKVADSCYQQENYQLATKKYTQAGNKIKAMKALLKSGNTEKIVFFANVSRQKEIYIMAANYLQSLDWREQPEVMKHIIQFYTKGRALDLLGGFYEACAQAEIDEYQNYEKALGALNEANKCFTKISDRTPSQEDRMLQLTSKLELVKKFVHVRRVYETNPEESMKFCQSLLSEPHLDAGVRRGDILGFMIEHYARQNNYKTAYNLIEEMRTKLSNVNLAYYVNVQTIETIFARLDLPLNRASLGLNKDITTRNAAGDEGDEIEEQVNEKNDNIFSAGDVFAH</sequence>
<dbReference type="Pfam" id="PF24760">
    <property type="entry name" value="TPR_IF140_C"/>
    <property type="match status" value="1"/>
</dbReference>
<dbReference type="FunFam" id="1.25.40.470:FF:000011">
    <property type="entry name" value="Intraflagellar transport protein 140"/>
    <property type="match status" value="1"/>
</dbReference>
<dbReference type="EnsemblMetazoa" id="SMAR003569-RA">
    <property type="protein sequence ID" value="SMAR003569-PA"/>
    <property type="gene ID" value="SMAR003569"/>
</dbReference>
<evidence type="ECO:0000259" key="8">
    <source>
        <dbReference type="Pfam" id="PF23383"/>
    </source>
</evidence>
<dbReference type="InterPro" id="IPR001680">
    <property type="entry name" value="WD40_rpt"/>
</dbReference>
<dbReference type="InterPro" id="IPR036322">
    <property type="entry name" value="WD40_repeat_dom_sf"/>
</dbReference>
<dbReference type="STRING" id="126957.T1IR84"/>
<dbReference type="Gene3D" id="1.25.40.470">
    <property type="match status" value="2"/>
</dbReference>
<keyword evidence="6" id="KW-0966">Cell projection</keyword>
<evidence type="ECO:0000256" key="1">
    <source>
        <dbReference type="ARBA" id="ARBA00004138"/>
    </source>
</evidence>
<dbReference type="Pfam" id="PF23383">
    <property type="entry name" value="Beta-prop_IFT140_1st"/>
    <property type="match status" value="1"/>
</dbReference>
<evidence type="ECO:0000256" key="5">
    <source>
        <dbReference type="ARBA" id="ARBA00023069"/>
    </source>
</evidence>
<dbReference type="PhylomeDB" id="T1IR84"/>
<dbReference type="eggNOG" id="KOG3617">
    <property type="taxonomic scope" value="Eukaryota"/>
</dbReference>
<dbReference type="InterPro" id="IPR056156">
    <property type="entry name" value="TPR_IF140_C"/>
</dbReference>
<dbReference type="SUPFAM" id="SSF50978">
    <property type="entry name" value="WD40 repeat-like"/>
    <property type="match status" value="1"/>
</dbReference>
<dbReference type="InterPro" id="IPR056154">
    <property type="entry name" value="Beta-prop_IFT140_1st"/>
</dbReference>
<dbReference type="SMART" id="SM00320">
    <property type="entry name" value="WD40"/>
    <property type="match status" value="5"/>
</dbReference>
<dbReference type="GO" id="GO:0030991">
    <property type="term" value="C:intraciliary transport particle A"/>
    <property type="evidence" value="ECO:0007669"/>
    <property type="project" value="TreeGrafter"/>
</dbReference>
<dbReference type="InterPro" id="IPR011990">
    <property type="entry name" value="TPR-like_helical_dom_sf"/>
</dbReference>
<dbReference type="EMBL" id="JH431338">
    <property type="status" value="NOT_ANNOTATED_CDS"/>
    <property type="molecule type" value="Genomic_DNA"/>
</dbReference>
<evidence type="ECO:0000313" key="12">
    <source>
        <dbReference type="EnsemblMetazoa" id="SMAR003569-PA"/>
    </source>
</evidence>
<reference evidence="13" key="1">
    <citation type="submission" date="2011-05" db="EMBL/GenBank/DDBJ databases">
        <authorList>
            <person name="Richards S.R."/>
            <person name="Qu J."/>
            <person name="Jiang H."/>
            <person name="Jhangiani S.N."/>
            <person name="Agravi P."/>
            <person name="Goodspeed R."/>
            <person name="Gross S."/>
            <person name="Mandapat C."/>
            <person name="Jackson L."/>
            <person name="Mathew T."/>
            <person name="Pu L."/>
            <person name="Thornton R."/>
            <person name="Saada N."/>
            <person name="Wilczek-Boney K.B."/>
            <person name="Lee S."/>
            <person name="Kovar C."/>
            <person name="Wu Y."/>
            <person name="Scherer S.E."/>
            <person name="Worley K.C."/>
            <person name="Muzny D.M."/>
            <person name="Gibbs R."/>
        </authorList>
    </citation>
    <scope>NUCLEOTIDE SEQUENCE</scope>
    <source>
        <strain evidence="13">Brora</strain>
    </source>
</reference>
<evidence type="ECO:0000256" key="7">
    <source>
        <dbReference type="PROSITE-ProRule" id="PRU00221"/>
    </source>
</evidence>
<evidence type="ECO:0000256" key="3">
    <source>
        <dbReference type="ARBA" id="ARBA00022737"/>
    </source>
</evidence>
<dbReference type="HOGENOM" id="CLU_001853_1_0_1"/>
<proteinExistence type="predicted"/>
<protein>
    <submittedName>
        <fullName evidence="12">Uncharacterized protein</fullName>
    </submittedName>
</protein>
<dbReference type="SUPFAM" id="SSF101908">
    <property type="entry name" value="Putative isomerase YbhE"/>
    <property type="match status" value="1"/>
</dbReference>
<dbReference type="PANTHER" id="PTHR15722">
    <property type="entry name" value="IFT140/172-RELATED"/>
    <property type="match status" value="1"/>
</dbReference>
<keyword evidence="5" id="KW-0969">Cilium</keyword>
<dbReference type="FunFam" id="1.25.40.470:FF:000028">
    <property type="entry name" value="Intraflagellar transport protein 140-like protein"/>
    <property type="match status" value="1"/>
</dbReference>
<dbReference type="Gene3D" id="2.130.10.10">
    <property type="entry name" value="YVTN repeat-like/Quinoprotein amine dehydrogenase"/>
    <property type="match status" value="2"/>
</dbReference>
<evidence type="ECO:0000256" key="2">
    <source>
        <dbReference type="ARBA" id="ARBA00022574"/>
    </source>
</evidence>
<feature type="domain" description="IFT140 first beta-propeller" evidence="8">
    <location>
        <begin position="2"/>
        <end position="413"/>
    </location>
</feature>
<dbReference type="Pfam" id="PF24762">
    <property type="entry name" value="TPR_IF140-IFT172"/>
    <property type="match status" value="1"/>
</dbReference>
<dbReference type="SUPFAM" id="SSF48452">
    <property type="entry name" value="TPR-like"/>
    <property type="match status" value="1"/>
</dbReference>
<evidence type="ECO:0000256" key="4">
    <source>
        <dbReference type="ARBA" id="ARBA00022803"/>
    </source>
</evidence>